<accession>L8GJ49</accession>
<dbReference type="GeneID" id="14913598"/>
<dbReference type="AlphaFoldDB" id="L8GJ49"/>
<dbReference type="KEGG" id="acan:ACA1_097610"/>
<name>L8GJ49_ACACF</name>
<reference evidence="1 2" key="1">
    <citation type="journal article" date="2013" name="Genome Biol.">
        <title>Genome of Acanthamoeba castellanii highlights extensive lateral gene transfer and early evolution of tyrosine kinase signaling.</title>
        <authorList>
            <person name="Clarke M."/>
            <person name="Lohan A.J."/>
            <person name="Liu B."/>
            <person name="Lagkouvardos I."/>
            <person name="Roy S."/>
            <person name="Zafar N."/>
            <person name="Bertelli C."/>
            <person name="Schilde C."/>
            <person name="Kianianmomeni A."/>
            <person name="Burglin T.R."/>
            <person name="Frech C."/>
            <person name="Turcotte B."/>
            <person name="Kopec K.O."/>
            <person name="Synnott J.M."/>
            <person name="Choo C."/>
            <person name="Paponov I."/>
            <person name="Finkler A."/>
            <person name="Soon Heng Tan C."/>
            <person name="Hutchins A.P."/>
            <person name="Weinmeier T."/>
            <person name="Rattei T."/>
            <person name="Chu J.S."/>
            <person name="Gimenez G."/>
            <person name="Irimia M."/>
            <person name="Rigden D.J."/>
            <person name="Fitzpatrick D.A."/>
            <person name="Lorenzo-Morales J."/>
            <person name="Bateman A."/>
            <person name="Chiu C.H."/>
            <person name="Tang P."/>
            <person name="Hegemann P."/>
            <person name="Fromm H."/>
            <person name="Raoult D."/>
            <person name="Greub G."/>
            <person name="Miranda-Saavedra D."/>
            <person name="Chen N."/>
            <person name="Nash P."/>
            <person name="Ginger M.L."/>
            <person name="Horn M."/>
            <person name="Schaap P."/>
            <person name="Caler L."/>
            <person name="Loftus B."/>
        </authorList>
    </citation>
    <scope>NUCLEOTIDE SEQUENCE [LARGE SCALE GENOMIC DNA]</scope>
    <source>
        <strain evidence="1 2">Neff</strain>
    </source>
</reference>
<dbReference type="Proteomes" id="UP000011083">
    <property type="component" value="Unassembled WGS sequence"/>
</dbReference>
<proteinExistence type="predicted"/>
<evidence type="ECO:0000313" key="1">
    <source>
        <dbReference type="EMBL" id="ELR13075.1"/>
    </source>
</evidence>
<dbReference type="EMBL" id="KB008103">
    <property type="protein sequence ID" value="ELR13075.1"/>
    <property type="molecule type" value="Genomic_DNA"/>
</dbReference>
<keyword evidence="2" id="KW-1185">Reference proteome</keyword>
<evidence type="ECO:0000313" key="2">
    <source>
        <dbReference type="Proteomes" id="UP000011083"/>
    </source>
</evidence>
<sequence>MGVDECGLVIGNEVPASMLFCRDEALRVILVLLKDHGQCAPIHIHRLSAGACKEWEHACSDGLRDMAASMESNLVVDTEDKVQNESEKSRAKLNFFVKFARGAFPPSQFQ</sequence>
<organism evidence="1 2">
    <name type="scientific">Acanthamoeba castellanii (strain ATCC 30010 / Neff)</name>
    <dbReference type="NCBI Taxonomy" id="1257118"/>
    <lineage>
        <taxon>Eukaryota</taxon>
        <taxon>Amoebozoa</taxon>
        <taxon>Discosea</taxon>
        <taxon>Longamoebia</taxon>
        <taxon>Centramoebida</taxon>
        <taxon>Acanthamoebidae</taxon>
        <taxon>Acanthamoeba</taxon>
    </lineage>
</organism>
<dbReference type="VEuPathDB" id="AmoebaDB:ACA1_097610"/>
<gene>
    <name evidence="1" type="ORF">ACA1_097610</name>
</gene>
<dbReference type="RefSeq" id="XP_004335088.1">
    <property type="nucleotide sequence ID" value="XM_004335040.1"/>
</dbReference>
<protein>
    <submittedName>
        <fullName evidence="1">Uncharacterized protein</fullName>
    </submittedName>
</protein>